<keyword evidence="2" id="KW-1133">Transmembrane helix</keyword>
<feature type="signal peptide" evidence="3">
    <location>
        <begin position="1"/>
        <end position="25"/>
    </location>
</feature>
<dbReference type="InterPro" id="IPR003961">
    <property type="entry name" value="FN3_dom"/>
</dbReference>
<feature type="non-terminal residue" evidence="5">
    <location>
        <position position="1"/>
    </location>
</feature>
<comment type="caution">
    <text evidence="5">The sequence shown here is derived from an EMBL/GenBank/DDBJ whole genome shotgun (WGS) entry which is preliminary data.</text>
</comment>
<dbReference type="EMBL" id="QDEB01103194">
    <property type="protein sequence ID" value="RZC27695.1"/>
    <property type="molecule type" value="Genomic_DNA"/>
</dbReference>
<dbReference type="Pfam" id="PF00041">
    <property type="entry name" value="fn3"/>
    <property type="match status" value="1"/>
</dbReference>
<name>A0A482VG37_ASBVE</name>
<dbReference type="AlphaFoldDB" id="A0A482VG37"/>
<organism evidence="5 6">
    <name type="scientific">Asbolus verrucosus</name>
    <name type="common">Desert ironclad beetle</name>
    <dbReference type="NCBI Taxonomy" id="1661398"/>
    <lineage>
        <taxon>Eukaryota</taxon>
        <taxon>Metazoa</taxon>
        <taxon>Ecdysozoa</taxon>
        <taxon>Arthropoda</taxon>
        <taxon>Hexapoda</taxon>
        <taxon>Insecta</taxon>
        <taxon>Pterygota</taxon>
        <taxon>Neoptera</taxon>
        <taxon>Endopterygota</taxon>
        <taxon>Coleoptera</taxon>
        <taxon>Polyphaga</taxon>
        <taxon>Cucujiformia</taxon>
        <taxon>Tenebrionidae</taxon>
        <taxon>Pimeliinae</taxon>
        <taxon>Asbolus</taxon>
    </lineage>
</organism>
<dbReference type="InterPro" id="IPR013783">
    <property type="entry name" value="Ig-like_fold"/>
</dbReference>
<sequence length="1039" mass="119786">CYCRRGKMQIFTILTLSLLLKEAVCINLTYIVKKEGEKLQPNCIADENERYAAVGWVYPLPEKEDNLPNITTKFIPTIRNGFDCKFSKNDKCNKIWALKNWEIDENSTRTLDLIFDSRWEDFPTISTGIGGKEFKDRVEIPNVFRAGFSLRASDGVELLICQGWNPYNYPCYHLAMGKREIILRKYTTLPKNISSSDKILDSYTAFANISSEDEWRNFIINLDDNGVLSLNDVNVNRTAIQYEDKEVLKPLYLLVRSDQPAVWKIHQNQFIYTKTAQTSRLGPILNLPSKDLCVALYVSTCSNCGMTFMMMKDNQRKILKDVEPTQEFEWRLIKLKAEHILSNKLNIFVETRFVNNSGNVTEGFWAVDDVRVCHENEVKITFLKLKEGDESAEDISCQVVQHPQWRPQKLVYSKIKDFPTIDITPNSTSISLNWTQEDPKNKINYFITYQANDLCLSEPFNLRRIKSNGFLMTKHNEITINNLIPYTKYNISFTSMLHENEMNKTVTTLETELPTPEELPNRIQIRTTATQAYVSWDKVDCTSIYGHILYSMQVINLDTNIIRELDVQTENTVEINDLQPHTPYTFNIITARSFENIQSKTNTIPMSYNLTTQAGTAPAVRNLELYSVDNNSASFRYDLPKKPGGIPAYIQATRCNLLTFTKCRSSVQKITRCKLWPKKYCLDINNLIPNQQYTFKISIKNNQTQYYGNETKADAFTSERTPGPPTNITYKIVDCEDALDYCHLNISWLHPYQQNGTITSFHIVLNGTDNNTTKVIQEVLTVNNKTYLPKYETQIKVIPYSAHYELYVQSANSQYKSGFSNIHVKTDDLGEHINQAPTLQESSPTSLTFKLPPLDRRLKSYTLTTIVQDFNINKEVASNVLKTRKVADNLCHNFGDTWVLPEIEISESNNLENVVIGSEVETNKYLEPNTQYCITFIVTNKYKNSEHDVVYYKKLKTSKGSTKSSDKADSSGSSHNHLYVLLLLLLLVPVGFLVYRYFKKRRPRAKQQENRENVYESLPFEECEDNSVNNETYDQLLHK</sequence>
<dbReference type="Gene3D" id="2.60.40.10">
    <property type="entry name" value="Immunoglobulins"/>
    <property type="match status" value="3"/>
</dbReference>
<accession>A0A482VG37</accession>
<dbReference type="InterPro" id="IPR036116">
    <property type="entry name" value="FN3_sf"/>
</dbReference>
<dbReference type="STRING" id="1661398.A0A482VG37"/>
<keyword evidence="3" id="KW-0732">Signal</keyword>
<proteinExistence type="predicted"/>
<evidence type="ECO:0000313" key="5">
    <source>
        <dbReference type="EMBL" id="RZC27695.1"/>
    </source>
</evidence>
<dbReference type="SUPFAM" id="SSF49265">
    <property type="entry name" value="Fibronectin type III"/>
    <property type="match status" value="2"/>
</dbReference>
<dbReference type="InterPro" id="IPR050991">
    <property type="entry name" value="ECM_Regulatory_Proteins"/>
</dbReference>
<reference evidence="5 6" key="1">
    <citation type="submission" date="2017-03" db="EMBL/GenBank/DDBJ databases">
        <title>Genome of the blue death feigning beetle - Asbolus verrucosus.</title>
        <authorList>
            <person name="Rider S.D."/>
        </authorList>
    </citation>
    <scope>NUCLEOTIDE SEQUENCE [LARGE SCALE GENOMIC DNA]</scope>
    <source>
        <strain evidence="5">Butters</strain>
        <tissue evidence="5">Head and leg muscle</tissue>
    </source>
</reference>
<dbReference type="Proteomes" id="UP000292052">
    <property type="component" value="Unassembled WGS sequence"/>
</dbReference>
<evidence type="ECO:0000313" key="6">
    <source>
        <dbReference type="Proteomes" id="UP000292052"/>
    </source>
</evidence>
<evidence type="ECO:0000259" key="4">
    <source>
        <dbReference type="PROSITE" id="PS50853"/>
    </source>
</evidence>
<keyword evidence="2" id="KW-0472">Membrane</keyword>
<feature type="transmembrane region" description="Helical" evidence="2">
    <location>
        <begin position="978"/>
        <end position="998"/>
    </location>
</feature>
<gene>
    <name evidence="5" type="ORF">BDFB_000742</name>
</gene>
<evidence type="ECO:0000256" key="1">
    <source>
        <dbReference type="ARBA" id="ARBA00022737"/>
    </source>
</evidence>
<feature type="chain" id="PRO_5019800768" description="Fibronectin type-III domain-containing protein" evidence="3">
    <location>
        <begin position="26"/>
        <end position="1039"/>
    </location>
</feature>
<keyword evidence="2" id="KW-0812">Transmembrane</keyword>
<keyword evidence="6" id="KW-1185">Reference proteome</keyword>
<dbReference type="SMART" id="SM00060">
    <property type="entry name" value="FN3"/>
    <property type="match status" value="4"/>
</dbReference>
<feature type="domain" description="Fibronectin type-III" evidence="4">
    <location>
        <begin position="724"/>
        <end position="830"/>
    </location>
</feature>
<evidence type="ECO:0000256" key="2">
    <source>
        <dbReference type="SAM" id="Phobius"/>
    </source>
</evidence>
<keyword evidence="1" id="KW-0677">Repeat</keyword>
<protein>
    <recommendedName>
        <fullName evidence="4">Fibronectin type-III domain-containing protein</fullName>
    </recommendedName>
</protein>
<dbReference type="CDD" id="cd00063">
    <property type="entry name" value="FN3"/>
    <property type="match status" value="2"/>
</dbReference>
<dbReference type="PANTHER" id="PTHR46708:SF2">
    <property type="entry name" value="FIBRONECTIN TYPE-III DOMAIN-CONTAINING PROTEIN"/>
    <property type="match status" value="1"/>
</dbReference>
<dbReference type="PANTHER" id="PTHR46708">
    <property type="entry name" value="TENASCIN"/>
    <property type="match status" value="1"/>
</dbReference>
<evidence type="ECO:0000256" key="3">
    <source>
        <dbReference type="SAM" id="SignalP"/>
    </source>
</evidence>
<dbReference type="PROSITE" id="PS50853">
    <property type="entry name" value="FN3"/>
    <property type="match status" value="1"/>
</dbReference>
<dbReference type="OrthoDB" id="6726973at2759"/>